<protein>
    <recommendedName>
        <fullName evidence="2">C2 domain-containing protein</fullName>
    </recommendedName>
</protein>
<feature type="compositionally biased region" description="Basic and acidic residues" evidence="1">
    <location>
        <begin position="326"/>
        <end position="337"/>
    </location>
</feature>
<dbReference type="InterPro" id="IPR000008">
    <property type="entry name" value="C2_dom"/>
</dbReference>
<sequence length="427" mass="46224">MESPQSVVSPFKSSVLGEAEKYSTDIFTKNSNPLSKDIEVNGKKAVGSNPEDFIGVVDVYIHQARDIQNICIYHKQDVYAKICLTCNPENTVSTKTINGGGRNPVFNENLRLNVRTVDSAVKCEIWMLSRVKNYLEDQLLGFALVPLSEVLVKDGKLEKEFSLSSTDLFHSPAGFVQLSIAYTGASPDVIAISAIPAANGNDKESELGESLVRDLDKIEFPDPKIVTEERLMVSEYFGIPCEESQNSDSLTTTDTENLSSEAGVQLVESFSVCSVESVQPPNPKADSPPSSVSTNGVSSPSVAASTDSSDAAAASKSPNQEQVSTIKEKNGDAKDGESDSSNGVLNEPFPKAVLTVNIEPEPNVVQQDFVDMYMKSMQQFTESLAKMKLPMDFESGPTSSGNSSSEQKLQTPKSSNSRVFYGSRAFF</sequence>
<name>A0ABD1KZJ6_9FABA</name>
<dbReference type="SMART" id="SM00239">
    <property type="entry name" value="C2"/>
    <property type="match status" value="1"/>
</dbReference>
<accession>A0ABD1KZJ6</accession>
<dbReference type="PANTHER" id="PTHR31208:SF2">
    <property type="entry name" value="DOMAIN-CONTAINING PROTEIN, PUTATIVE, EXPRESSED-RELATED"/>
    <property type="match status" value="1"/>
</dbReference>
<dbReference type="SUPFAM" id="SSF49562">
    <property type="entry name" value="C2 domain (Calcium/lipid-binding domain, CaLB)"/>
    <property type="match status" value="1"/>
</dbReference>
<dbReference type="PANTHER" id="PTHR31208">
    <property type="entry name" value="EXPRESSED PROTEIN"/>
    <property type="match status" value="1"/>
</dbReference>
<reference evidence="3 4" key="1">
    <citation type="submission" date="2024-08" db="EMBL/GenBank/DDBJ databases">
        <title>Insights into the chromosomal genome structure of Flemingia macrophylla.</title>
        <authorList>
            <person name="Ding Y."/>
            <person name="Zhao Y."/>
            <person name="Bi W."/>
            <person name="Wu M."/>
            <person name="Zhao G."/>
            <person name="Gong Y."/>
            <person name="Li W."/>
            <person name="Zhang P."/>
        </authorList>
    </citation>
    <scope>NUCLEOTIDE SEQUENCE [LARGE SCALE GENOMIC DNA]</scope>
    <source>
        <strain evidence="3">DYQJB</strain>
        <tissue evidence="3">Leaf</tissue>
    </source>
</reference>
<dbReference type="CDD" id="cd00030">
    <property type="entry name" value="C2"/>
    <property type="match status" value="1"/>
</dbReference>
<evidence type="ECO:0000313" key="3">
    <source>
        <dbReference type="EMBL" id="KAL2316686.1"/>
    </source>
</evidence>
<feature type="domain" description="C2" evidence="2">
    <location>
        <begin position="40"/>
        <end position="161"/>
    </location>
</feature>
<dbReference type="EMBL" id="JBGMDY010000011">
    <property type="protein sequence ID" value="KAL2316686.1"/>
    <property type="molecule type" value="Genomic_DNA"/>
</dbReference>
<dbReference type="Proteomes" id="UP001603857">
    <property type="component" value="Unassembled WGS sequence"/>
</dbReference>
<feature type="compositionally biased region" description="Polar residues" evidence="1">
    <location>
        <begin position="406"/>
        <end position="418"/>
    </location>
</feature>
<dbReference type="Pfam" id="PF00168">
    <property type="entry name" value="C2"/>
    <property type="match status" value="1"/>
</dbReference>
<comment type="caution">
    <text evidence="3">The sequence shown here is derived from an EMBL/GenBank/DDBJ whole genome shotgun (WGS) entry which is preliminary data.</text>
</comment>
<organism evidence="3 4">
    <name type="scientific">Flemingia macrophylla</name>
    <dbReference type="NCBI Taxonomy" id="520843"/>
    <lineage>
        <taxon>Eukaryota</taxon>
        <taxon>Viridiplantae</taxon>
        <taxon>Streptophyta</taxon>
        <taxon>Embryophyta</taxon>
        <taxon>Tracheophyta</taxon>
        <taxon>Spermatophyta</taxon>
        <taxon>Magnoliopsida</taxon>
        <taxon>eudicotyledons</taxon>
        <taxon>Gunneridae</taxon>
        <taxon>Pentapetalae</taxon>
        <taxon>rosids</taxon>
        <taxon>fabids</taxon>
        <taxon>Fabales</taxon>
        <taxon>Fabaceae</taxon>
        <taxon>Papilionoideae</taxon>
        <taxon>50 kb inversion clade</taxon>
        <taxon>NPAAA clade</taxon>
        <taxon>indigoferoid/millettioid clade</taxon>
        <taxon>Phaseoleae</taxon>
        <taxon>Flemingia</taxon>
    </lineage>
</organism>
<dbReference type="PROSITE" id="PS50004">
    <property type="entry name" value="C2"/>
    <property type="match status" value="1"/>
</dbReference>
<keyword evidence="4" id="KW-1185">Reference proteome</keyword>
<dbReference type="InterPro" id="IPR035892">
    <property type="entry name" value="C2_domain_sf"/>
</dbReference>
<feature type="region of interest" description="Disordered" evidence="1">
    <location>
        <begin position="391"/>
        <end position="427"/>
    </location>
</feature>
<feature type="compositionally biased region" description="Low complexity" evidence="1">
    <location>
        <begin position="287"/>
        <end position="318"/>
    </location>
</feature>
<gene>
    <name evidence="3" type="ORF">Fmac_030562</name>
</gene>
<evidence type="ECO:0000256" key="1">
    <source>
        <dbReference type="SAM" id="MobiDB-lite"/>
    </source>
</evidence>
<dbReference type="AlphaFoldDB" id="A0ABD1KZJ6"/>
<evidence type="ECO:0000259" key="2">
    <source>
        <dbReference type="PROSITE" id="PS50004"/>
    </source>
</evidence>
<dbReference type="Gene3D" id="2.60.40.150">
    <property type="entry name" value="C2 domain"/>
    <property type="match status" value="1"/>
</dbReference>
<proteinExistence type="predicted"/>
<feature type="region of interest" description="Disordered" evidence="1">
    <location>
        <begin position="275"/>
        <end position="347"/>
    </location>
</feature>
<evidence type="ECO:0000313" key="4">
    <source>
        <dbReference type="Proteomes" id="UP001603857"/>
    </source>
</evidence>
<feature type="compositionally biased region" description="Low complexity" evidence="1">
    <location>
        <begin position="395"/>
        <end position="405"/>
    </location>
</feature>